<dbReference type="PATRIC" id="fig|1769779.3.peg.3037"/>
<organism evidence="1 2">
    <name type="scientific">Microbulbifer aggregans</name>
    <dbReference type="NCBI Taxonomy" id="1769779"/>
    <lineage>
        <taxon>Bacteria</taxon>
        <taxon>Pseudomonadati</taxon>
        <taxon>Pseudomonadota</taxon>
        <taxon>Gammaproteobacteria</taxon>
        <taxon>Cellvibrionales</taxon>
        <taxon>Microbulbiferaceae</taxon>
        <taxon>Microbulbifer</taxon>
    </lineage>
</organism>
<dbReference type="RefSeq" id="WP_069948292.1">
    <property type="nucleotide sequence ID" value="NZ_CP014143.1"/>
</dbReference>
<gene>
    <name evidence="1" type="ORF">AUP74_03063</name>
</gene>
<dbReference type="Pfam" id="PF07209">
    <property type="entry name" value="DUF1415"/>
    <property type="match status" value="1"/>
</dbReference>
<dbReference type="STRING" id="1769779.AUP74_03063"/>
<accession>A0A1C9WBA3</accession>
<evidence type="ECO:0008006" key="3">
    <source>
        <dbReference type="Google" id="ProtNLM"/>
    </source>
</evidence>
<dbReference type="InterPro" id="IPR009858">
    <property type="entry name" value="DUF1415"/>
</dbReference>
<reference evidence="2" key="1">
    <citation type="submission" date="2016-01" db="EMBL/GenBank/DDBJ databases">
        <title>Complete genome sequence of Microbulbifer sp. CCB-MM1, a halophile isolated from Matang Mangrove Forest, Perak.</title>
        <authorList>
            <person name="Moh T.H."/>
            <person name="Dinesh B."/>
            <person name="Lau N.-S."/>
            <person name="Go F."/>
            <person name="Alexander Chong S.-C."/>
        </authorList>
    </citation>
    <scope>NUCLEOTIDE SEQUENCE [LARGE SCALE GENOMIC DNA]</scope>
    <source>
        <strain evidence="2">CCB-MM1</strain>
    </source>
</reference>
<dbReference type="KEGG" id="micc:AUP74_03063"/>
<sequence>MNREQEILSAVQQWLADVVVGLNLCPFARKPMRAGQIRYVISDARSDETLMTDLLAEMERLDLEPAEKLETTLLIVPSHLNRFDDFNQFLDLAEWLIERRGYSGVYQLATFHPDYQFAGTEAEDAENLTNRAPYPILHLIREASIEKVLERYPDPEAIPENNIRRVSALTPEESARLFPYLFQDRSPNRH</sequence>
<protein>
    <recommendedName>
        <fullName evidence="3">DUF1415 domain-containing protein</fullName>
    </recommendedName>
</protein>
<dbReference type="Proteomes" id="UP000095672">
    <property type="component" value="Chromosome"/>
</dbReference>
<dbReference type="EMBL" id="CP014143">
    <property type="protein sequence ID" value="AOS98429.1"/>
    <property type="molecule type" value="Genomic_DNA"/>
</dbReference>
<dbReference type="OrthoDB" id="277390at2"/>
<name>A0A1C9WBA3_9GAMM</name>
<keyword evidence="2" id="KW-1185">Reference proteome</keyword>
<dbReference type="AlphaFoldDB" id="A0A1C9WBA3"/>
<proteinExistence type="predicted"/>
<evidence type="ECO:0000313" key="2">
    <source>
        <dbReference type="Proteomes" id="UP000095672"/>
    </source>
</evidence>
<evidence type="ECO:0000313" key="1">
    <source>
        <dbReference type="EMBL" id="AOS98429.1"/>
    </source>
</evidence>